<dbReference type="Proteomes" id="UP000695007">
    <property type="component" value="Unplaced"/>
</dbReference>
<evidence type="ECO:0000313" key="1">
    <source>
        <dbReference type="Proteomes" id="UP000695007"/>
    </source>
</evidence>
<proteinExistence type="predicted"/>
<name>A0AAJ6YNA0_9HYME</name>
<dbReference type="Pfam" id="PF15433">
    <property type="entry name" value="MRP-S31"/>
    <property type="match status" value="1"/>
</dbReference>
<dbReference type="AlphaFoldDB" id="A0AAJ6YNA0"/>
<accession>A0AAJ6YNA0</accession>
<organism evidence="1 2">
    <name type="scientific">Ceratosolen solmsi marchali</name>
    <dbReference type="NCBI Taxonomy" id="326594"/>
    <lineage>
        <taxon>Eukaryota</taxon>
        <taxon>Metazoa</taxon>
        <taxon>Ecdysozoa</taxon>
        <taxon>Arthropoda</taxon>
        <taxon>Hexapoda</taxon>
        <taxon>Insecta</taxon>
        <taxon>Pterygota</taxon>
        <taxon>Neoptera</taxon>
        <taxon>Endopterygota</taxon>
        <taxon>Hymenoptera</taxon>
        <taxon>Apocrita</taxon>
        <taxon>Proctotrupomorpha</taxon>
        <taxon>Chalcidoidea</taxon>
        <taxon>Agaonidae</taxon>
        <taxon>Agaoninae</taxon>
        <taxon>Ceratosolen</taxon>
    </lineage>
</organism>
<dbReference type="InterPro" id="IPR026299">
    <property type="entry name" value="MRP-S31"/>
</dbReference>
<reference evidence="2" key="1">
    <citation type="submission" date="2025-08" db="UniProtKB">
        <authorList>
            <consortium name="RefSeq"/>
        </authorList>
    </citation>
    <scope>IDENTIFICATION</scope>
</reference>
<dbReference type="GO" id="GO:0003735">
    <property type="term" value="F:structural constituent of ribosome"/>
    <property type="evidence" value="ECO:0007669"/>
    <property type="project" value="InterPro"/>
</dbReference>
<gene>
    <name evidence="2" type="primary">LOC105364845</name>
</gene>
<dbReference type="GeneID" id="105364845"/>
<dbReference type="GO" id="GO:0005763">
    <property type="term" value="C:mitochondrial small ribosomal subunit"/>
    <property type="evidence" value="ECO:0007669"/>
    <property type="project" value="InterPro"/>
</dbReference>
<keyword evidence="1" id="KW-1185">Reference proteome</keyword>
<sequence>MSNTNCNASKITYMTKKVQFKNPKTEQNNIDDSFDKQLKDAVKSIATVIGDNSNKIESELLNKIDTQNQRSNNEYKETFLTQEATSNLSDILTNMKVINQETSI</sequence>
<dbReference type="RefSeq" id="XP_011501177.1">
    <property type="nucleotide sequence ID" value="XM_011502875.1"/>
</dbReference>
<dbReference type="KEGG" id="csol:105364845"/>
<evidence type="ECO:0000313" key="2">
    <source>
        <dbReference type="RefSeq" id="XP_011501177.1"/>
    </source>
</evidence>
<protein>
    <submittedName>
        <fullName evidence="2">Uncharacterized protein LOC105364845</fullName>
    </submittedName>
</protein>